<dbReference type="AlphaFoldDB" id="A0A949NCS0"/>
<keyword evidence="2" id="KW-1185">Reference proteome</keyword>
<evidence type="ECO:0000313" key="2">
    <source>
        <dbReference type="Proteomes" id="UP000712157"/>
    </source>
</evidence>
<organism evidence="1 2">
    <name type="scientific">Diplocloster agilis</name>
    <dbReference type="NCBI Taxonomy" id="2850323"/>
    <lineage>
        <taxon>Bacteria</taxon>
        <taxon>Bacillati</taxon>
        <taxon>Bacillota</taxon>
        <taxon>Clostridia</taxon>
        <taxon>Lachnospirales</taxon>
        <taxon>Lachnospiraceae</taxon>
        <taxon>Diplocloster</taxon>
    </lineage>
</organism>
<name>A0A949NCS0_9FIRM</name>
<dbReference type="RefSeq" id="WP_158346778.1">
    <property type="nucleotide sequence ID" value="NZ_JAHQCW010000001.1"/>
</dbReference>
<dbReference type="PROSITE" id="PS51257">
    <property type="entry name" value="PROKAR_LIPOPROTEIN"/>
    <property type="match status" value="1"/>
</dbReference>
<dbReference type="EMBL" id="JAHQCW010000001">
    <property type="protein sequence ID" value="MBU9735166.1"/>
    <property type="molecule type" value="Genomic_DNA"/>
</dbReference>
<dbReference type="Pfam" id="PF16146">
    <property type="entry name" value="DUF4854"/>
    <property type="match status" value="1"/>
</dbReference>
<proteinExistence type="predicted"/>
<accession>A0A949NCS0</accession>
<dbReference type="InterPro" id="IPR032327">
    <property type="entry name" value="DUF4854"/>
</dbReference>
<protein>
    <submittedName>
        <fullName evidence="1">DUF4854 domain-containing protein</fullName>
    </submittedName>
</protein>
<comment type="caution">
    <text evidence="1">The sequence shown here is derived from an EMBL/GenBank/DDBJ whole genome shotgun (WGS) entry which is preliminary data.</text>
</comment>
<gene>
    <name evidence="1" type="ORF">KTH89_01375</name>
</gene>
<reference evidence="1" key="1">
    <citation type="submission" date="2021-06" db="EMBL/GenBank/DDBJ databases">
        <title>Description of novel taxa of the family Lachnospiraceae.</title>
        <authorList>
            <person name="Chaplin A.V."/>
            <person name="Sokolova S.R."/>
            <person name="Pikina A.P."/>
            <person name="Korzhanova M."/>
            <person name="Belova V."/>
            <person name="Korostin D."/>
            <person name="Efimov B.A."/>
        </authorList>
    </citation>
    <scope>NUCLEOTIDE SEQUENCE</scope>
    <source>
        <strain evidence="1">ASD5720</strain>
    </source>
</reference>
<dbReference type="Proteomes" id="UP000712157">
    <property type="component" value="Unassembled WGS sequence"/>
</dbReference>
<evidence type="ECO:0000313" key="1">
    <source>
        <dbReference type="EMBL" id="MBU9735166.1"/>
    </source>
</evidence>
<sequence length="135" mass="14901">MKQKVSRIIVMALILAMTLTVVGCGKKFDNLDEFVASDEMQTELETVKESLAGSGMSVDIKADGEKLIYAYTLDQQVDPTGMAESLEAAMDQQKDAFIQVAEELKKEVKVDNPVVVVQYLNNDGSEIFSKEYAPE</sequence>